<accession>A0ABT6AGW6</accession>
<keyword evidence="3" id="KW-1185">Reference proteome</keyword>
<keyword evidence="1" id="KW-1133">Transmembrane helix</keyword>
<evidence type="ECO:0000313" key="2">
    <source>
        <dbReference type="EMBL" id="MDF3831582.1"/>
    </source>
</evidence>
<dbReference type="RefSeq" id="WP_276263448.1">
    <property type="nucleotide sequence ID" value="NZ_JARJLM010000017.1"/>
</dbReference>
<keyword evidence="1" id="KW-0812">Transmembrane</keyword>
<feature type="transmembrane region" description="Helical" evidence="1">
    <location>
        <begin position="76"/>
        <end position="96"/>
    </location>
</feature>
<gene>
    <name evidence="2" type="ORF">P3W85_01200</name>
</gene>
<protein>
    <submittedName>
        <fullName evidence="2">DUF2938 domain-containing protein</fullName>
    </submittedName>
</protein>
<comment type="caution">
    <text evidence="2">The sequence shown here is derived from an EMBL/GenBank/DDBJ whole genome shotgun (WGS) entry which is preliminary data.</text>
</comment>
<keyword evidence="1" id="KW-0472">Membrane</keyword>
<dbReference type="EMBL" id="JARJLM010000017">
    <property type="protein sequence ID" value="MDF3831582.1"/>
    <property type="molecule type" value="Genomic_DNA"/>
</dbReference>
<feature type="transmembrane region" description="Helical" evidence="1">
    <location>
        <begin position="142"/>
        <end position="163"/>
    </location>
</feature>
<feature type="transmembrane region" description="Helical" evidence="1">
    <location>
        <begin position="7"/>
        <end position="27"/>
    </location>
</feature>
<evidence type="ECO:0000256" key="1">
    <source>
        <dbReference type="SAM" id="Phobius"/>
    </source>
</evidence>
<evidence type="ECO:0000313" key="3">
    <source>
        <dbReference type="Proteomes" id="UP001216674"/>
    </source>
</evidence>
<proteinExistence type="predicted"/>
<reference evidence="2 3" key="1">
    <citation type="submission" date="2023-03" db="EMBL/GenBank/DDBJ databases">
        <title>Draft assemblies of triclosan tolerant bacteria isolated from returned activated sludge.</title>
        <authorList>
            <person name="Van Hamelsveld S."/>
        </authorList>
    </citation>
    <scope>NUCLEOTIDE SEQUENCE [LARGE SCALE GENOMIC DNA]</scope>
    <source>
        <strain evidence="2 3">GW210010_S58</strain>
    </source>
</reference>
<dbReference type="Pfam" id="PF11158">
    <property type="entry name" value="DUF2938"/>
    <property type="match status" value="1"/>
</dbReference>
<dbReference type="InterPro" id="IPR021329">
    <property type="entry name" value="DUF2938"/>
</dbReference>
<name>A0ABT6AGW6_9BURK</name>
<feature type="transmembrane region" description="Helical" evidence="1">
    <location>
        <begin position="103"/>
        <end position="122"/>
    </location>
</feature>
<dbReference type="Proteomes" id="UP001216674">
    <property type="component" value="Unassembled WGS sequence"/>
</dbReference>
<organism evidence="2 3">
    <name type="scientific">Cupriavidus basilensis</name>
    <dbReference type="NCBI Taxonomy" id="68895"/>
    <lineage>
        <taxon>Bacteria</taxon>
        <taxon>Pseudomonadati</taxon>
        <taxon>Pseudomonadota</taxon>
        <taxon>Betaproteobacteria</taxon>
        <taxon>Burkholderiales</taxon>
        <taxon>Burkholderiaceae</taxon>
        <taxon>Cupriavidus</taxon>
    </lineage>
</organism>
<sequence>MASPEDITRVVLMGIGATAIMDVWLTLMKALGVPTLNFALVGRWVGHLCHGKFAHASIGQAHPIQRESELGWVTHYAVGIAFALLLACIQGVAWLHEPTLAPAIAVGAATVAVPLFVIQPAMGAGFAAAKTPTPAKNCLRSVITHTVFGLGLYLSAVLIAWAWK</sequence>